<reference evidence="9 10" key="1">
    <citation type="submission" date="2024-09" db="EMBL/GenBank/DDBJ databases">
        <authorList>
            <person name="Sun Q."/>
            <person name="Mori K."/>
        </authorList>
    </citation>
    <scope>NUCLEOTIDE SEQUENCE [LARGE SCALE GENOMIC DNA]</scope>
    <source>
        <strain evidence="9 10">JCM 13503</strain>
    </source>
</reference>
<dbReference type="PROSITE" id="PS50112">
    <property type="entry name" value="PAS"/>
    <property type="match status" value="2"/>
</dbReference>
<dbReference type="SUPFAM" id="SSF47384">
    <property type="entry name" value="Homodimeric domain of signal transducing histidine kinase"/>
    <property type="match status" value="1"/>
</dbReference>
<evidence type="ECO:0000313" key="9">
    <source>
        <dbReference type="EMBL" id="MFB9994523.1"/>
    </source>
</evidence>
<evidence type="ECO:0000256" key="4">
    <source>
        <dbReference type="ARBA" id="ARBA00022679"/>
    </source>
</evidence>
<dbReference type="Pfam" id="PF13492">
    <property type="entry name" value="GAF_3"/>
    <property type="match status" value="1"/>
</dbReference>
<dbReference type="InterPro" id="IPR013655">
    <property type="entry name" value="PAS_fold_3"/>
</dbReference>
<dbReference type="SUPFAM" id="SSF55874">
    <property type="entry name" value="ATPase domain of HSP90 chaperone/DNA topoisomerase II/histidine kinase"/>
    <property type="match status" value="1"/>
</dbReference>
<organism evidence="9 10">
    <name type="scientific">Deinococcus oregonensis</name>
    <dbReference type="NCBI Taxonomy" id="1805970"/>
    <lineage>
        <taxon>Bacteria</taxon>
        <taxon>Thermotogati</taxon>
        <taxon>Deinococcota</taxon>
        <taxon>Deinococci</taxon>
        <taxon>Deinococcales</taxon>
        <taxon>Deinococcaceae</taxon>
        <taxon>Deinococcus</taxon>
    </lineage>
</organism>
<dbReference type="Pfam" id="PF00989">
    <property type="entry name" value="PAS"/>
    <property type="match status" value="1"/>
</dbReference>
<dbReference type="SMART" id="SM00091">
    <property type="entry name" value="PAS"/>
    <property type="match status" value="2"/>
</dbReference>
<feature type="domain" description="Histidine kinase" evidence="6">
    <location>
        <begin position="995"/>
        <end position="1209"/>
    </location>
</feature>
<dbReference type="Gene3D" id="3.30.450.40">
    <property type="match status" value="3"/>
</dbReference>
<dbReference type="PANTHER" id="PTHR43304:SF1">
    <property type="entry name" value="PAC DOMAIN-CONTAINING PROTEIN"/>
    <property type="match status" value="1"/>
</dbReference>
<comment type="catalytic activity">
    <reaction evidence="1">
        <text>ATP + protein L-histidine = ADP + protein N-phospho-L-histidine.</text>
        <dbReference type="EC" id="2.7.13.3"/>
    </reaction>
</comment>
<comment type="caution">
    <text evidence="9">The sequence shown here is derived from an EMBL/GenBank/DDBJ whole genome shotgun (WGS) entry which is preliminary data.</text>
</comment>
<keyword evidence="10" id="KW-1185">Reference proteome</keyword>
<dbReference type="InterPro" id="IPR003661">
    <property type="entry name" value="HisK_dim/P_dom"/>
</dbReference>
<evidence type="ECO:0000256" key="1">
    <source>
        <dbReference type="ARBA" id="ARBA00000085"/>
    </source>
</evidence>
<accession>A0ABV6B817</accession>
<dbReference type="CDD" id="cd00082">
    <property type="entry name" value="HisKA"/>
    <property type="match status" value="1"/>
</dbReference>
<dbReference type="Pfam" id="PF02518">
    <property type="entry name" value="HATPase_c"/>
    <property type="match status" value="1"/>
</dbReference>
<dbReference type="CDD" id="cd00130">
    <property type="entry name" value="PAS"/>
    <property type="match status" value="2"/>
</dbReference>
<dbReference type="InterPro" id="IPR035965">
    <property type="entry name" value="PAS-like_dom_sf"/>
</dbReference>
<dbReference type="SMART" id="SM00065">
    <property type="entry name" value="GAF"/>
    <property type="match status" value="4"/>
</dbReference>
<dbReference type="SUPFAM" id="SSF55785">
    <property type="entry name" value="PYP-like sensor domain (PAS domain)"/>
    <property type="match status" value="2"/>
</dbReference>
<dbReference type="PROSITE" id="PS50113">
    <property type="entry name" value="PAC"/>
    <property type="match status" value="2"/>
</dbReference>
<dbReference type="RefSeq" id="WP_380015495.1">
    <property type="nucleotide sequence ID" value="NZ_JBHLYR010000063.1"/>
</dbReference>
<feature type="domain" description="PAS" evidence="7">
    <location>
        <begin position="741"/>
        <end position="790"/>
    </location>
</feature>
<dbReference type="InterPro" id="IPR029016">
    <property type="entry name" value="GAF-like_dom_sf"/>
</dbReference>
<dbReference type="NCBIfam" id="TIGR00229">
    <property type="entry name" value="sensory_box"/>
    <property type="match status" value="2"/>
</dbReference>
<evidence type="ECO:0000256" key="3">
    <source>
        <dbReference type="ARBA" id="ARBA00022553"/>
    </source>
</evidence>
<dbReference type="Pfam" id="PF08447">
    <property type="entry name" value="PAS_3"/>
    <property type="match status" value="1"/>
</dbReference>
<dbReference type="EC" id="2.7.13.3" evidence="2"/>
<feature type="domain" description="PAS" evidence="7">
    <location>
        <begin position="846"/>
        <end position="890"/>
    </location>
</feature>
<dbReference type="PANTHER" id="PTHR43304">
    <property type="entry name" value="PHYTOCHROME-LIKE PROTEIN CPH1"/>
    <property type="match status" value="1"/>
</dbReference>
<feature type="domain" description="PAC" evidence="8">
    <location>
        <begin position="919"/>
        <end position="977"/>
    </location>
</feature>
<proteinExistence type="predicted"/>
<keyword evidence="4" id="KW-0808">Transferase</keyword>
<dbReference type="SUPFAM" id="SSF55781">
    <property type="entry name" value="GAF domain-like"/>
    <property type="match status" value="3"/>
</dbReference>
<dbReference type="InterPro" id="IPR003018">
    <property type="entry name" value="GAF"/>
</dbReference>
<dbReference type="Proteomes" id="UP001589733">
    <property type="component" value="Unassembled WGS sequence"/>
</dbReference>
<dbReference type="InterPro" id="IPR003594">
    <property type="entry name" value="HATPase_dom"/>
</dbReference>
<dbReference type="Pfam" id="PF13185">
    <property type="entry name" value="GAF_2"/>
    <property type="match status" value="1"/>
</dbReference>
<dbReference type="InterPro" id="IPR000014">
    <property type="entry name" value="PAS"/>
</dbReference>
<evidence type="ECO:0000256" key="2">
    <source>
        <dbReference type="ARBA" id="ARBA00012438"/>
    </source>
</evidence>
<dbReference type="PRINTS" id="PR00344">
    <property type="entry name" value="BCTRLSENSOR"/>
</dbReference>
<evidence type="ECO:0000259" key="6">
    <source>
        <dbReference type="PROSITE" id="PS50109"/>
    </source>
</evidence>
<dbReference type="SMART" id="SM00387">
    <property type="entry name" value="HATPase_c"/>
    <property type="match status" value="1"/>
</dbReference>
<dbReference type="Gene3D" id="1.10.287.130">
    <property type="match status" value="1"/>
</dbReference>
<protein>
    <recommendedName>
        <fullName evidence="2">histidine kinase</fullName>
        <ecNumber evidence="2">2.7.13.3</ecNumber>
    </recommendedName>
</protein>
<sequence length="1216" mass="133691">MQEPSGTSLVRPSLSQRLQDVTERLAAAQTQADVFAVVLQAALEALGAVSGGVLLLSADGQQLLHATAESQEQHRPIFWQDGPLDSRLPTGEAIARHAPLFFEHAGALTLAYPALDLGPEVVPPVATAILPLFGGERALGVIVLDFWEPHQFTGDEKRFLRTLSAQCGVALGRVRVTADLRQQLRNQAQAADQELQAHEALIAFTEAVGTQTDGTQTDPLELVRQAVGVLQQRFVGSSVVYSEAVYDVWKARVWSNVPSPETLARMTGDLPSPLLFQGLSRTRQPAFVDGRALHGEQGNDVQDSGSAVHLPVIFGPAAQAEAGELRGMLSVRLHQGEQWQERDRRLILAVGRGLNLALERIEQARQQEEERAALDAFVSFAEASALSTEVQTLADRAVEVLCTTLDGVSAVYYLLDGDLWKAAAWSPGFAPEAVATLQAGIAITAPSVAEVAATREVVFVPGWEAGQEGVREAESFGAVALYPLFLVDTPHGLLTMGTQRASDWTDRERRVFRTVGRSLSLALERAEQTQRLELQNAELDARAQALEAFADLTRDLSTQTDRYALIKRAQEVVMSLLPDGYALYYEREGGLWRNSVQTGSLGNAGLQAAIDAGFPYDVPQSLVVPWQTRQPFYQNEYARGSDTDAALVQHVNTVATFRISVNGQGLGVIAFVLFDQRRWTQTDRAVMETVVRSLGLALERFDSIAHLAARTREVAEWRERYEVAVRGSGHMLYDWNPATDMILYGGALTEITGYAAHELTGNLRDWTEHLIHPDDRASFAAEISRVLEHNDEFHLAFRVVRSDGSVRQVQDDGYLIYGEGGQLTRMVGFLKDVTEQKRAAEELHRASRFNELILNNVGEGLMGLDLEGRTSFANPAALTLLGYAAEEVIGLPQHALIHHTRPDGSPYPRRECPIYAAFTDGQVRTVQDEVFWRKDGSSFPVDYTSTPIRNAAGEIEGAVLAFRDISERQRAQQALQQSNEELLRSNAELEQFAYVASHDLQEPLRTVTSFSQLLANRYSGQLDDKADTYIRMITGGTDRMAQLLHDLLNFSRVTSEAQFSSSLDVLALVTQVIQDLNDQIVRTGATIEVGDLPSVLGDPSQLRQVFQNLLGNALKFCGPGQAPRVHVSAELQGDWIKFGVQDNGIGIAPEFFERIFTIFQRLHTRDQYEGNGIGLSITRKIIERHGGRLWPESKVGEGTTFFFTLPAGGVLAPGLE</sequence>
<dbReference type="InterPro" id="IPR036097">
    <property type="entry name" value="HisK_dim/P_sf"/>
</dbReference>
<dbReference type="CDD" id="cd16921">
    <property type="entry name" value="HATPase_FilI-like"/>
    <property type="match status" value="1"/>
</dbReference>
<evidence type="ECO:0000313" key="10">
    <source>
        <dbReference type="Proteomes" id="UP001589733"/>
    </source>
</evidence>
<dbReference type="SMART" id="SM00086">
    <property type="entry name" value="PAC"/>
    <property type="match status" value="2"/>
</dbReference>
<evidence type="ECO:0000259" key="8">
    <source>
        <dbReference type="PROSITE" id="PS50113"/>
    </source>
</evidence>
<dbReference type="InterPro" id="IPR001610">
    <property type="entry name" value="PAC"/>
</dbReference>
<name>A0ABV6B817_9DEIO</name>
<dbReference type="SMART" id="SM00388">
    <property type="entry name" value="HisKA"/>
    <property type="match status" value="1"/>
</dbReference>
<dbReference type="InterPro" id="IPR013767">
    <property type="entry name" value="PAS_fold"/>
</dbReference>
<dbReference type="Gene3D" id="3.30.450.20">
    <property type="entry name" value="PAS domain"/>
    <property type="match status" value="2"/>
</dbReference>
<dbReference type="InterPro" id="IPR036890">
    <property type="entry name" value="HATPase_C_sf"/>
</dbReference>
<evidence type="ECO:0000259" key="7">
    <source>
        <dbReference type="PROSITE" id="PS50112"/>
    </source>
</evidence>
<dbReference type="PROSITE" id="PS50109">
    <property type="entry name" value="HIS_KIN"/>
    <property type="match status" value="1"/>
</dbReference>
<dbReference type="Pfam" id="PF00512">
    <property type="entry name" value="HisKA"/>
    <property type="match status" value="1"/>
</dbReference>
<dbReference type="EMBL" id="JBHLYR010000063">
    <property type="protein sequence ID" value="MFB9994523.1"/>
    <property type="molecule type" value="Genomic_DNA"/>
</dbReference>
<feature type="domain" description="PAC" evidence="8">
    <location>
        <begin position="793"/>
        <end position="845"/>
    </location>
</feature>
<dbReference type="InterPro" id="IPR000700">
    <property type="entry name" value="PAS-assoc_C"/>
</dbReference>
<dbReference type="Gene3D" id="3.30.565.10">
    <property type="entry name" value="Histidine kinase-like ATPase, C-terminal domain"/>
    <property type="match status" value="1"/>
</dbReference>
<keyword evidence="5" id="KW-0418">Kinase</keyword>
<dbReference type="InterPro" id="IPR052162">
    <property type="entry name" value="Sensor_kinase/Photoreceptor"/>
</dbReference>
<evidence type="ECO:0000256" key="5">
    <source>
        <dbReference type="ARBA" id="ARBA00022777"/>
    </source>
</evidence>
<dbReference type="InterPro" id="IPR004358">
    <property type="entry name" value="Sig_transdc_His_kin-like_C"/>
</dbReference>
<dbReference type="InterPro" id="IPR005467">
    <property type="entry name" value="His_kinase_dom"/>
</dbReference>
<keyword evidence="3" id="KW-0597">Phosphoprotein</keyword>
<gene>
    <name evidence="9" type="ORF">ACFFLM_21430</name>
</gene>